<dbReference type="RefSeq" id="WP_002705999.1">
    <property type="nucleotide sequence ID" value="NZ_AAWS01000099.1"/>
</dbReference>
<reference evidence="1 2" key="1">
    <citation type="submission" date="2007-01" db="EMBL/GenBank/DDBJ databases">
        <authorList>
            <person name="Haygood M."/>
            <person name="Podell S."/>
            <person name="Anderson C."/>
            <person name="Hopkinson B."/>
            <person name="Roe K."/>
            <person name="Barbeau K."/>
            <person name="Gaasterland T."/>
            <person name="Ferriera S."/>
            <person name="Johnson J."/>
            <person name="Kravitz S."/>
            <person name="Beeson K."/>
            <person name="Sutton G."/>
            <person name="Rogers Y.-H."/>
            <person name="Friedman R."/>
            <person name="Frazier M."/>
            <person name="Venter J.C."/>
        </authorList>
    </citation>
    <scope>NUCLEOTIDE SEQUENCE [LARGE SCALE GENOMIC DNA]</scope>
    <source>
        <strain evidence="1 2">ATCC 23134</strain>
    </source>
</reference>
<dbReference type="Proteomes" id="UP000004095">
    <property type="component" value="Unassembled WGS sequence"/>
</dbReference>
<comment type="caution">
    <text evidence="1">The sequence shown here is derived from an EMBL/GenBank/DDBJ whole genome shotgun (WGS) entry which is preliminary data.</text>
</comment>
<evidence type="ECO:0000313" key="1">
    <source>
        <dbReference type="EMBL" id="EAY23901.1"/>
    </source>
</evidence>
<dbReference type="EMBL" id="AAWS01000099">
    <property type="protein sequence ID" value="EAY23901.1"/>
    <property type="molecule type" value="Genomic_DNA"/>
</dbReference>
<protein>
    <submittedName>
        <fullName evidence="1">Uncharacterized protein</fullName>
    </submittedName>
</protein>
<gene>
    <name evidence="1" type="ORF">M23134_01277</name>
</gene>
<accession>A2A0E6</accession>
<proteinExistence type="predicted"/>
<evidence type="ECO:0000313" key="2">
    <source>
        <dbReference type="Proteomes" id="UP000004095"/>
    </source>
</evidence>
<keyword evidence="2" id="KW-1185">Reference proteome</keyword>
<dbReference type="AlphaFoldDB" id="A2A0E6"/>
<sequence>MGLVMINVRNHHNYIKRLALYILIFFLMSGCISTKKNAVPLGSKLDFKTLTKAEQIYFSGAYLILLYDMSKNAEYRNTFLLFYDKHLKMKGATYFSSEGIQSIDGNVIKGYLNKYRKNRIHQYNNHLPEKYSLQLIERQGGSGRESNKVIEDIQFDYLNKNVKLCVRTSSDKYIGLRSGEINFNSFNNTDTLELPLSKIQFDYNAKTLFITKINSNNYLIRDIMIFKNDSILVKFYENLWKRLAKS</sequence>
<name>A2A0E6_MICM2</name>
<organism evidence="1 2">
    <name type="scientific">Microscilla marina ATCC 23134</name>
    <dbReference type="NCBI Taxonomy" id="313606"/>
    <lineage>
        <taxon>Bacteria</taxon>
        <taxon>Pseudomonadati</taxon>
        <taxon>Bacteroidota</taxon>
        <taxon>Cytophagia</taxon>
        <taxon>Cytophagales</taxon>
        <taxon>Microscillaceae</taxon>
        <taxon>Microscilla</taxon>
    </lineage>
</organism>